<keyword evidence="9" id="KW-1185">Reference proteome</keyword>
<evidence type="ECO:0000256" key="6">
    <source>
        <dbReference type="ARBA" id="ARBA00022927"/>
    </source>
</evidence>
<evidence type="ECO:0000256" key="5">
    <source>
        <dbReference type="ARBA" id="ARBA00022490"/>
    </source>
</evidence>
<evidence type="ECO:0000256" key="1">
    <source>
        <dbReference type="ARBA" id="ARBA00004123"/>
    </source>
</evidence>
<comment type="similarity">
    <text evidence="3">Belongs to the exportin family.</text>
</comment>
<keyword evidence="6" id="KW-0653">Protein transport</keyword>
<keyword evidence="7" id="KW-0539">Nucleus</keyword>
<protein>
    <submittedName>
        <fullName evidence="8">Exportin-6</fullName>
    </submittedName>
</protein>
<evidence type="ECO:0000256" key="3">
    <source>
        <dbReference type="ARBA" id="ARBA00009466"/>
    </source>
</evidence>
<proteinExistence type="inferred from homology"/>
<reference evidence="8 9" key="1">
    <citation type="journal article" date="2014" name="Genome Biol. Evol.">
        <title>The genome of the myxosporean Thelohanellus kitauei shows adaptations to nutrient acquisition within its fish host.</title>
        <authorList>
            <person name="Yang Y."/>
            <person name="Xiong J."/>
            <person name="Zhou Z."/>
            <person name="Huo F."/>
            <person name="Miao W."/>
            <person name="Ran C."/>
            <person name="Liu Y."/>
            <person name="Zhang J."/>
            <person name="Feng J."/>
            <person name="Wang M."/>
            <person name="Wang M."/>
            <person name="Wang L."/>
            <person name="Yao B."/>
        </authorList>
    </citation>
    <scope>NUCLEOTIDE SEQUENCE [LARGE SCALE GENOMIC DNA]</scope>
    <source>
        <strain evidence="8">Wuqing</strain>
    </source>
</reference>
<evidence type="ECO:0000313" key="9">
    <source>
        <dbReference type="Proteomes" id="UP000031668"/>
    </source>
</evidence>
<evidence type="ECO:0000313" key="8">
    <source>
        <dbReference type="EMBL" id="KII63978.1"/>
    </source>
</evidence>
<evidence type="ECO:0000256" key="2">
    <source>
        <dbReference type="ARBA" id="ARBA00004496"/>
    </source>
</evidence>
<keyword evidence="5" id="KW-0963">Cytoplasm</keyword>
<evidence type="ECO:0000256" key="7">
    <source>
        <dbReference type="ARBA" id="ARBA00023242"/>
    </source>
</evidence>
<dbReference type="PANTHER" id="PTHR21452:SF4">
    <property type="entry name" value="EXPORTIN-6"/>
    <property type="match status" value="1"/>
</dbReference>
<dbReference type="GO" id="GO:0006611">
    <property type="term" value="P:protein export from nucleus"/>
    <property type="evidence" value="ECO:0007669"/>
    <property type="project" value="InterPro"/>
</dbReference>
<evidence type="ECO:0000256" key="4">
    <source>
        <dbReference type="ARBA" id="ARBA00022448"/>
    </source>
</evidence>
<dbReference type="AlphaFoldDB" id="A0A0C2J4I2"/>
<accession>A0A0C2J4I2</accession>
<sequence length="893" mass="103442">MDRLVIDYKRSLIISSEQRSGTECSTQNNFQVSFLNFPPQLTQINNNNSNSNSPVQEEGCKDIVGQCKTIFDLLTKFLKLDPLNPKLNKDYFNLLIEFASVPFGDSVINERSTKISSHCVHKIVDIISCETVIVQNPEMVDLTYLWAQKFLVSFHQIDKHSSFLKNIIDFFDVFMPVYLNRYLLRPPHNCDFFSATSPEQSLTSLTTVLKFYTEFCDHTKEYQVHMDIPTIVGNISSSFLRSYIDKIFFPSQQDHPTFEKHEEDTLKQIKRKIEEFIPYLPTSIAQSIVNLFQLEINKIKNVFCSLRDKYSKTPNSRNNLTSQDKNKISSAWDDFWMISRFLIGIYKGIESPTIEITNLMPFEVITSCLGFLEVLLIESDVPFKDTFIDEYLSKLSNHFFKIMNHAVQVISLLQQLDDSQLYTLQTTKPALVMNIINVLQVVFNRAIGIVMYKRDYATAASMVIATICDSFSMEILSKTFNIFEYLDYVKARTLLTRNPNQAAYISLSGLSLVLNPEFKTIYPQQNLDISQVFATLFDEYRKTFIQLSDQLACSPILEPNDEMRKVAVSYQRECKIISDIILKIHEKGPSVKKLTYAAFSEIFSITLSHLEYFLLSQKILRPTLDLIETFMTTYIDLMNSAPETMICAYSKFLNNFNCLTQISHSTKIEICLAILRSCLFINSRTISKKQILEVVKFTRNFLVPLMQISDRNVVFESFKLAKNIITKQFYFFKDSRSPEIRECFHNLFNILLQNLTAEHIKILRSLLKILNDLDEKGNIYSDDIFKENELIHKLVFKFFSILCTDVFSTVSDDAINNLYRIASKNFGVFYTQIFPYILKNTPSISNDSIQYVLNNLSRAEDHPTFRVQFLNISKDIKYFTMINNQVNSITARV</sequence>
<dbReference type="GO" id="GO:0005049">
    <property type="term" value="F:nuclear export signal receptor activity"/>
    <property type="evidence" value="ECO:0007669"/>
    <property type="project" value="InterPro"/>
</dbReference>
<organism evidence="8 9">
    <name type="scientific">Thelohanellus kitauei</name>
    <name type="common">Myxosporean</name>
    <dbReference type="NCBI Taxonomy" id="669202"/>
    <lineage>
        <taxon>Eukaryota</taxon>
        <taxon>Metazoa</taxon>
        <taxon>Cnidaria</taxon>
        <taxon>Myxozoa</taxon>
        <taxon>Myxosporea</taxon>
        <taxon>Bivalvulida</taxon>
        <taxon>Platysporina</taxon>
        <taxon>Myxobolidae</taxon>
        <taxon>Thelohanellus</taxon>
    </lineage>
</organism>
<gene>
    <name evidence="8" type="ORF">RF11_03447</name>
</gene>
<name>A0A0C2J4I2_THEKT</name>
<dbReference type="Proteomes" id="UP000031668">
    <property type="component" value="Unassembled WGS sequence"/>
</dbReference>
<comment type="subcellular location">
    <subcellularLocation>
        <location evidence="2">Cytoplasm</location>
    </subcellularLocation>
    <subcellularLocation>
        <location evidence="1">Nucleus</location>
    </subcellularLocation>
</comment>
<dbReference type="PANTHER" id="PTHR21452">
    <property type="entry name" value="EXPORTIN-6"/>
    <property type="match status" value="1"/>
</dbReference>
<dbReference type="GO" id="GO:0005634">
    <property type="term" value="C:nucleus"/>
    <property type="evidence" value="ECO:0007669"/>
    <property type="project" value="UniProtKB-SubCell"/>
</dbReference>
<dbReference type="InterPro" id="IPR040016">
    <property type="entry name" value="XPO6"/>
</dbReference>
<comment type="caution">
    <text evidence="8">The sequence shown here is derived from an EMBL/GenBank/DDBJ whole genome shotgun (WGS) entry which is preliminary data.</text>
</comment>
<dbReference type="GO" id="GO:0005737">
    <property type="term" value="C:cytoplasm"/>
    <property type="evidence" value="ECO:0007669"/>
    <property type="project" value="UniProtKB-SubCell"/>
</dbReference>
<dbReference type="EMBL" id="JWZT01004484">
    <property type="protein sequence ID" value="KII63978.1"/>
    <property type="molecule type" value="Genomic_DNA"/>
</dbReference>
<keyword evidence="4" id="KW-0813">Transport</keyword>
<dbReference type="OrthoDB" id="6260732at2759"/>